<dbReference type="Proteomes" id="UP001500618">
    <property type="component" value="Unassembled WGS sequence"/>
</dbReference>
<comment type="caution">
    <text evidence="1">The sequence shown here is derived from an EMBL/GenBank/DDBJ whole genome shotgun (WGS) entry which is preliminary data.</text>
</comment>
<proteinExistence type="predicted"/>
<reference evidence="1 2" key="1">
    <citation type="journal article" date="2019" name="Int. J. Syst. Evol. Microbiol.">
        <title>The Global Catalogue of Microorganisms (GCM) 10K type strain sequencing project: providing services to taxonomists for standard genome sequencing and annotation.</title>
        <authorList>
            <consortium name="The Broad Institute Genomics Platform"/>
            <consortium name="The Broad Institute Genome Sequencing Center for Infectious Disease"/>
            <person name="Wu L."/>
            <person name="Ma J."/>
        </authorList>
    </citation>
    <scope>NUCLEOTIDE SEQUENCE [LARGE SCALE GENOMIC DNA]</scope>
    <source>
        <strain evidence="1 2">JCM 14718</strain>
    </source>
</reference>
<organism evidence="1 2">
    <name type="scientific">Fodinicola feengrottensis</name>
    <dbReference type="NCBI Taxonomy" id="435914"/>
    <lineage>
        <taxon>Bacteria</taxon>
        <taxon>Bacillati</taxon>
        <taxon>Actinomycetota</taxon>
        <taxon>Actinomycetes</taxon>
        <taxon>Mycobacteriales</taxon>
        <taxon>Fodinicola</taxon>
    </lineage>
</organism>
<keyword evidence="2" id="KW-1185">Reference proteome</keyword>
<sequence>MTLTKVRCEHGDPIVVFLADMNNPRFTIGTALAVVERDHVVACARRSAEIHTYRRILPVLDPKGTARTTPE</sequence>
<evidence type="ECO:0000313" key="1">
    <source>
        <dbReference type="EMBL" id="GAA1715272.1"/>
    </source>
</evidence>
<protein>
    <submittedName>
        <fullName evidence="1">Uncharacterized protein</fullName>
    </submittedName>
</protein>
<accession>A0ABN2IZZ0</accession>
<name>A0ABN2IZZ0_9ACTN</name>
<dbReference type="EMBL" id="BAAANY010000040">
    <property type="protein sequence ID" value="GAA1715272.1"/>
    <property type="molecule type" value="Genomic_DNA"/>
</dbReference>
<evidence type="ECO:0000313" key="2">
    <source>
        <dbReference type="Proteomes" id="UP001500618"/>
    </source>
</evidence>
<gene>
    <name evidence="1" type="ORF">GCM10009765_75150</name>
</gene>